<accession>A0ABV7YRE1</accession>
<gene>
    <name evidence="1" type="ORF">ACFOOI_00965</name>
</gene>
<name>A0ABV7YRE1_9BACT</name>
<proteinExistence type="predicted"/>
<dbReference type="InterPro" id="IPR041881">
    <property type="entry name" value="PqqD_sf"/>
</dbReference>
<comment type="caution">
    <text evidence="1">The sequence shown here is derived from an EMBL/GenBank/DDBJ whole genome shotgun (WGS) entry which is preliminary data.</text>
</comment>
<dbReference type="RefSeq" id="WP_379833961.1">
    <property type="nucleotide sequence ID" value="NZ_JBHRYQ010000001.1"/>
</dbReference>
<dbReference type="Gene3D" id="1.10.10.1150">
    <property type="entry name" value="Coenzyme PQQ synthesis protein D (PqqD)"/>
    <property type="match status" value="1"/>
</dbReference>
<sequence length="87" mass="10043">MNYIINEERILFSQLGDEAVIFDKKNNEYVTLNETMFKIFESISNGNSLETIKESLLNEFEVDEETCVLAIESSIKSLVDKEFLLVN</sequence>
<keyword evidence="2" id="KW-1185">Reference proteome</keyword>
<evidence type="ECO:0000313" key="1">
    <source>
        <dbReference type="EMBL" id="MFC3809209.1"/>
    </source>
</evidence>
<evidence type="ECO:0000313" key="2">
    <source>
        <dbReference type="Proteomes" id="UP001595616"/>
    </source>
</evidence>
<dbReference type="Proteomes" id="UP001595616">
    <property type="component" value="Unassembled WGS sequence"/>
</dbReference>
<dbReference type="EMBL" id="JBHRYQ010000001">
    <property type="protein sequence ID" value="MFC3809209.1"/>
    <property type="molecule type" value="Genomic_DNA"/>
</dbReference>
<dbReference type="Pfam" id="PF05402">
    <property type="entry name" value="PqqD"/>
    <property type="match status" value="1"/>
</dbReference>
<dbReference type="InterPro" id="IPR008792">
    <property type="entry name" value="PQQD"/>
</dbReference>
<protein>
    <submittedName>
        <fullName evidence="1">PqqD family protein</fullName>
    </submittedName>
</protein>
<organism evidence="1 2">
    <name type="scientific">Lacihabitans lacunae</name>
    <dbReference type="NCBI Taxonomy" id="1028214"/>
    <lineage>
        <taxon>Bacteria</taxon>
        <taxon>Pseudomonadati</taxon>
        <taxon>Bacteroidota</taxon>
        <taxon>Cytophagia</taxon>
        <taxon>Cytophagales</taxon>
        <taxon>Leadbetterellaceae</taxon>
        <taxon>Lacihabitans</taxon>
    </lineage>
</organism>
<reference evidence="2" key="1">
    <citation type="journal article" date="2019" name="Int. J. Syst. Evol. Microbiol.">
        <title>The Global Catalogue of Microorganisms (GCM) 10K type strain sequencing project: providing services to taxonomists for standard genome sequencing and annotation.</title>
        <authorList>
            <consortium name="The Broad Institute Genomics Platform"/>
            <consortium name="The Broad Institute Genome Sequencing Center for Infectious Disease"/>
            <person name="Wu L."/>
            <person name="Ma J."/>
        </authorList>
    </citation>
    <scope>NUCLEOTIDE SEQUENCE [LARGE SCALE GENOMIC DNA]</scope>
    <source>
        <strain evidence="2">CECT 7956</strain>
    </source>
</reference>